<organism evidence="3 4">
    <name type="scientific">Caenorhabditis tropicalis</name>
    <dbReference type="NCBI Taxonomy" id="1561998"/>
    <lineage>
        <taxon>Eukaryota</taxon>
        <taxon>Metazoa</taxon>
        <taxon>Ecdysozoa</taxon>
        <taxon>Nematoda</taxon>
        <taxon>Chromadorea</taxon>
        <taxon>Rhabditida</taxon>
        <taxon>Rhabditina</taxon>
        <taxon>Rhabditomorpha</taxon>
        <taxon>Rhabditoidea</taxon>
        <taxon>Rhabditidae</taxon>
        <taxon>Peloderinae</taxon>
        <taxon>Caenorhabditis</taxon>
    </lineage>
</organism>
<evidence type="ECO:0000313" key="3">
    <source>
        <dbReference type="Proteomes" id="UP000095282"/>
    </source>
</evidence>
<evidence type="ECO:0000313" key="4">
    <source>
        <dbReference type="WBParaSite" id="Csp11.Scaffold628.g7171.t2"/>
    </source>
</evidence>
<protein>
    <submittedName>
        <fullName evidence="4">C6 domain-containing protein</fullName>
    </submittedName>
</protein>
<feature type="region of interest" description="Disordered" evidence="1">
    <location>
        <begin position="232"/>
        <end position="271"/>
    </location>
</feature>
<sequence>MMIRVLLLLSMLWMLCIETQKSYKSTYSCASFCEPLKIATRSYISELKVSNTFFIQYSTDKDGCPTAKLRCYGRGLAFMSVFLSKDNSEVVVSISVHLDSIIKFVQLSLDDQFITTLEAEFACWPNGWAGEPIINNTVGCYVQEQLWYFEMMKTPSTTTAETTTVPTTTAETTTVPTTTAETTTVLTTTAETTTVPTTTAETTTVLTTTAETTTVPTTTAKTITVPVTTIPTTTGKTTSQRKTAGTTTAPATTDKTAAPRKTNNATTNLEPSAEKTASLNLLFSLNITIQLVSETKIVQKACDLN</sequence>
<name>A0A1I7TLQ9_9PELO</name>
<keyword evidence="2" id="KW-0732">Signal</keyword>
<dbReference type="eggNOG" id="ENOG502RY34">
    <property type="taxonomic scope" value="Eukaryota"/>
</dbReference>
<evidence type="ECO:0000256" key="2">
    <source>
        <dbReference type="SAM" id="SignalP"/>
    </source>
</evidence>
<keyword evidence="3" id="KW-1185">Reference proteome</keyword>
<dbReference type="Proteomes" id="UP000095282">
    <property type="component" value="Unplaced"/>
</dbReference>
<proteinExistence type="predicted"/>
<feature type="chain" id="PRO_5009307796" evidence="2">
    <location>
        <begin position="20"/>
        <end position="305"/>
    </location>
</feature>
<dbReference type="WBParaSite" id="Csp11.Scaffold628.g7171.t2">
    <property type="protein sequence ID" value="Csp11.Scaffold628.g7171.t2"/>
    <property type="gene ID" value="Csp11.Scaffold628.g7171"/>
</dbReference>
<accession>A0A1I7TLQ9</accession>
<feature type="region of interest" description="Disordered" evidence="1">
    <location>
        <begin position="159"/>
        <end position="178"/>
    </location>
</feature>
<feature type="compositionally biased region" description="Low complexity" evidence="1">
    <location>
        <begin position="232"/>
        <end position="262"/>
    </location>
</feature>
<evidence type="ECO:0000256" key="1">
    <source>
        <dbReference type="SAM" id="MobiDB-lite"/>
    </source>
</evidence>
<feature type="signal peptide" evidence="2">
    <location>
        <begin position="1"/>
        <end position="19"/>
    </location>
</feature>
<reference evidence="4" key="1">
    <citation type="submission" date="2016-11" db="UniProtKB">
        <authorList>
            <consortium name="WormBaseParasite"/>
        </authorList>
    </citation>
    <scope>IDENTIFICATION</scope>
</reference>
<dbReference type="AlphaFoldDB" id="A0A1I7TLQ9"/>